<reference evidence="3" key="1">
    <citation type="submission" date="2016-06" db="EMBL/GenBank/DDBJ databases">
        <authorList>
            <person name="Nascimento L."/>
            <person name="Pereira R.V."/>
            <person name="Martins L.F."/>
            <person name="Quaggio R.B."/>
            <person name="Silva A.M."/>
            <person name="Setubal J.C."/>
        </authorList>
    </citation>
    <scope>NUCLEOTIDE SEQUENCE [LARGE SCALE GENOMIC DNA]</scope>
</reference>
<dbReference type="EMBL" id="LZRT01000011">
    <property type="protein sequence ID" value="OUM90651.1"/>
    <property type="molecule type" value="Genomic_DNA"/>
</dbReference>
<accession>A0A1Y3PTH1</accession>
<dbReference type="Proteomes" id="UP000196475">
    <property type="component" value="Unassembled WGS sequence"/>
</dbReference>
<protein>
    <recommendedName>
        <fullName evidence="1">Transposase (putative) YhgA-like domain-containing protein</fullName>
    </recommendedName>
</protein>
<dbReference type="GO" id="GO:1990238">
    <property type="term" value="F:double-stranded DNA endonuclease activity"/>
    <property type="evidence" value="ECO:0007669"/>
    <property type="project" value="TreeGrafter"/>
</dbReference>
<evidence type="ECO:0000259" key="1">
    <source>
        <dbReference type="Pfam" id="PF04754"/>
    </source>
</evidence>
<sequence length="262" mass="31125">MPASGTPPHQPDDKGYKYLFHSKRAFLEFLRAFIPRDWVHQIDEDHLYRPETTYILPDFRDKEADIVYELRRTAEDDQPEIIFYILMELQSTVDFHMPYRLLLYQVEIWRDCMKNIETKEAARKDFRLPPIVPIVLYNGKAPWTAARTFRQMLKGESLFGDELLNFRYMLIDVHRMEQQTVEELVNAIKEKGVSDMQTNIERILDEALQHKLKEGLEKGREEGKRAVARKLLLKGMDIPFIVETTELSEEEIERIKRELPKQ</sequence>
<dbReference type="AlphaFoldDB" id="A0A1Y3PTH1"/>
<evidence type="ECO:0000313" key="3">
    <source>
        <dbReference type="Proteomes" id="UP000196475"/>
    </source>
</evidence>
<feature type="domain" description="Transposase (putative) YhgA-like" evidence="1">
    <location>
        <begin position="10"/>
        <end position="185"/>
    </location>
</feature>
<organism evidence="2 3">
    <name type="scientific">Bacillus thermozeamaize</name>
    <dbReference type="NCBI Taxonomy" id="230954"/>
    <lineage>
        <taxon>Bacteria</taxon>
        <taxon>Bacillati</taxon>
        <taxon>Bacillota</taxon>
        <taxon>Bacilli</taxon>
        <taxon>Bacillales</taxon>
        <taxon>Bacillaceae</taxon>
        <taxon>Bacillus</taxon>
    </lineage>
</organism>
<dbReference type="PANTHER" id="PTHR34611:SF2">
    <property type="entry name" value="INACTIVE RECOMBINATION-PROMOTING NUCLEASE-LIKE PROTEIN RPNE-RELATED"/>
    <property type="match status" value="1"/>
</dbReference>
<name>A0A1Y3PTH1_9BACI</name>
<dbReference type="Pfam" id="PF04754">
    <property type="entry name" value="Transposase_31"/>
    <property type="match status" value="1"/>
</dbReference>
<proteinExistence type="predicted"/>
<dbReference type="InterPro" id="IPR006842">
    <property type="entry name" value="Transposase_31"/>
</dbReference>
<gene>
    <name evidence="2" type="ORF">BAA01_02185</name>
</gene>
<dbReference type="GO" id="GO:0006310">
    <property type="term" value="P:DNA recombination"/>
    <property type="evidence" value="ECO:0007669"/>
    <property type="project" value="TreeGrafter"/>
</dbReference>
<dbReference type="PANTHER" id="PTHR34611">
    <property type="match status" value="1"/>
</dbReference>
<evidence type="ECO:0000313" key="2">
    <source>
        <dbReference type="EMBL" id="OUM90651.1"/>
    </source>
</evidence>
<dbReference type="InterPro" id="IPR051699">
    <property type="entry name" value="Rpn/YhgA-like_nuclease"/>
</dbReference>
<comment type="caution">
    <text evidence="2">The sequence shown here is derived from an EMBL/GenBank/DDBJ whole genome shotgun (WGS) entry which is preliminary data.</text>
</comment>